<sequence length="724" mass="83979">MVRNLSALEAGPDNPDTPRKWPKDPREVVANDLDAGALVSELAKLNLLPKMTTLDPPQRKAFAMNPERTYRGTRLALTKVYDLIEQRYMAFTDMAQLEPSIPVNMTKEYKQKFFVFTKSKDDSYPPHINLGLNRDWAENDEEDWDNRSDLGPWSLFDLWSLPTLLLIMKGVVPTYITGEPYKGNTIAEVEKYQKNARENWYFKDIFDRSNVGDLKDWYSDARFSQQQFTGTNPTTIERTSNDWIDHFIRAAKTPDDAVARETIAKLSTSCRESFYVQDYSYFRKAAGMESAADIKCEGEANNNNEKSYRYGCASVCLFFLNENGQLYPLAIVIDWRGSLEKSVTIYNRELFKRTNIRSGSELQDRKDETTEDHEKTDWPWRYAKTCVQCSDWFRHEVTVHLTRTHLIEESIIVSANRQFDSDHPVFEILHLHWKKTLALNGAARGTLVPSVILQIIGFKQDEALAFIRDEYRTFDFQNSYVPRDLRRRGFPPEDLDSPKFHNYAYARCINSMWKKIRDYVEARLSLAYPEADADTRVKKDACIQEWCKEMRSPDGADLREFPSITTFAELVDCVTMCIHIASPQHSAVNYLQDYYQDFVINKPSCLFEKPPNSLEDLLQYTETDLVKALPMNRPHEWLLSSHVPYLLSFPPQEEQTLMACVHSAWTCATSHPPNPKLAAVLNDFYQALYYSDDEFEKYSKEKDDYEDIDYSVLKTDKNAVSILI</sequence>
<dbReference type="InterPro" id="IPR000907">
    <property type="entry name" value="LipOase"/>
</dbReference>
<evidence type="ECO:0000256" key="2">
    <source>
        <dbReference type="ARBA" id="ARBA00022723"/>
    </source>
</evidence>
<dbReference type="EMBL" id="MSFM01000005">
    <property type="protein sequence ID" value="PKY05176.1"/>
    <property type="molecule type" value="Genomic_DNA"/>
</dbReference>
<reference evidence="7" key="1">
    <citation type="submission" date="2016-12" db="EMBL/GenBank/DDBJ databases">
        <title>The genomes of Aspergillus section Nigri reveals drivers in fungal speciation.</title>
        <authorList>
            <consortium name="DOE Joint Genome Institute"/>
            <person name="Vesth T.C."/>
            <person name="Nybo J."/>
            <person name="Theobald S."/>
            <person name="Brandl J."/>
            <person name="Frisvad J.C."/>
            <person name="Nielsen K.F."/>
            <person name="Lyhne E.K."/>
            <person name="Kogle M.E."/>
            <person name="Kuo A."/>
            <person name="Riley R."/>
            <person name="Clum A."/>
            <person name="Nolan M."/>
            <person name="Lipzen A."/>
            <person name="Salamov A."/>
            <person name="Henrissat B."/>
            <person name="Wiebenga A."/>
            <person name="De vries R.P."/>
            <person name="Grigoriev I.V."/>
            <person name="Mortensen U.H."/>
            <person name="Andersen M.R."/>
            <person name="Baker S.E."/>
        </authorList>
    </citation>
    <scope>NUCLEOTIDE SEQUENCE</scope>
    <source>
        <strain evidence="7">IBT 28561</strain>
    </source>
</reference>
<protein>
    <recommendedName>
        <fullName evidence="1">Manganese lipoxygenase</fullName>
    </recommendedName>
</protein>
<organism evidence="7 8">
    <name type="scientific">Aspergillus campestris (strain IBT 28561)</name>
    <dbReference type="NCBI Taxonomy" id="1392248"/>
    <lineage>
        <taxon>Eukaryota</taxon>
        <taxon>Fungi</taxon>
        <taxon>Dikarya</taxon>
        <taxon>Ascomycota</taxon>
        <taxon>Pezizomycotina</taxon>
        <taxon>Eurotiomycetes</taxon>
        <taxon>Eurotiomycetidae</taxon>
        <taxon>Eurotiales</taxon>
        <taxon>Aspergillaceae</taxon>
        <taxon>Aspergillus</taxon>
        <taxon>Aspergillus subgen. Circumdati</taxon>
    </lineage>
</organism>
<dbReference type="PROSITE" id="PS51393">
    <property type="entry name" value="LIPOXYGENASE_3"/>
    <property type="match status" value="1"/>
</dbReference>
<keyword evidence="4" id="KW-0560">Oxidoreductase</keyword>
<feature type="domain" description="Lipoxygenase" evidence="6">
    <location>
        <begin position="300"/>
        <end position="722"/>
    </location>
</feature>
<dbReference type="GO" id="GO:0034440">
    <property type="term" value="P:lipid oxidation"/>
    <property type="evidence" value="ECO:0007669"/>
    <property type="project" value="InterPro"/>
</dbReference>
<dbReference type="Gene3D" id="1.20.245.10">
    <property type="entry name" value="Lipoxygenase-1, Domain 5"/>
    <property type="match status" value="1"/>
</dbReference>
<evidence type="ECO:0000313" key="8">
    <source>
        <dbReference type="Proteomes" id="UP000234254"/>
    </source>
</evidence>
<keyword evidence="3" id="KW-0223">Dioxygenase</keyword>
<dbReference type="GO" id="GO:0050584">
    <property type="term" value="F:linoleate 11-lipoxygenase activity"/>
    <property type="evidence" value="ECO:0007669"/>
    <property type="project" value="UniProtKB-ARBA"/>
</dbReference>
<dbReference type="RefSeq" id="XP_024693770.1">
    <property type="nucleotide sequence ID" value="XM_024833416.1"/>
</dbReference>
<dbReference type="AlphaFoldDB" id="A0A2I1D5M3"/>
<comment type="caution">
    <text evidence="7">The sequence shown here is derived from an EMBL/GenBank/DDBJ whole genome shotgun (WGS) entry which is preliminary data.</text>
</comment>
<evidence type="ECO:0000256" key="5">
    <source>
        <dbReference type="SAM" id="MobiDB-lite"/>
    </source>
</evidence>
<gene>
    <name evidence="7" type="ORF">P168DRAFT_234470</name>
</gene>
<dbReference type="PANTHER" id="PTHR11771">
    <property type="entry name" value="LIPOXYGENASE"/>
    <property type="match status" value="1"/>
</dbReference>
<accession>A0A2I1D5M3</accession>
<dbReference type="SUPFAM" id="SSF48484">
    <property type="entry name" value="Lipoxigenase"/>
    <property type="match status" value="1"/>
</dbReference>
<evidence type="ECO:0000259" key="6">
    <source>
        <dbReference type="PROSITE" id="PS51393"/>
    </source>
</evidence>
<dbReference type="OrthoDB" id="407298at2759"/>
<dbReference type="InterPro" id="IPR013819">
    <property type="entry name" value="LipOase_C"/>
</dbReference>
<dbReference type="Proteomes" id="UP000234254">
    <property type="component" value="Unassembled WGS sequence"/>
</dbReference>
<dbReference type="InterPro" id="IPR036226">
    <property type="entry name" value="LipOase_C_sf"/>
</dbReference>
<evidence type="ECO:0000313" key="7">
    <source>
        <dbReference type="EMBL" id="PKY05176.1"/>
    </source>
</evidence>
<dbReference type="VEuPathDB" id="FungiDB:P168DRAFT_234470"/>
<dbReference type="Gene3D" id="3.10.450.60">
    <property type="match status" value="1"/>
</dbReference>
<keyword evidence="8" id="KW-1185">Reference proteome</keyword>
<dbReference type="GO" id="GO:0046872">
    <property type="term" value="F:metal ion binding"/>
    <property type="evidence" value="ECO:0007669"/>
    <property type="project" value="UniProtKB-KW"/>
</dbReference>
<dbReference type="Pfam" id="PF00305">
    <property type="entry name" value="Lipoxygenase"/>
    <property type="match status" value="1"/>
</dbReference>
<evidence type="ECO:0000256" key="3">
    <source>
        <dbReference type="ARBA" id="ARBA00022964"/>
    </source>
</evidence>
<proteinExistence type="predicted"/>
<dbReference type="GeneID" id="36540940"/>
<evidence type="ECO:0000256" key="4">
    <source>
        <dbReference type="ARBA" id="ARBA00023002"/>
    </source>
</evidence>
<evidence type="ECO:0000256" key="1">
    <source>
        <dbReference type="ARBA" id="ARBA00021175"/>
    </source>
</evidence>
<feature type="region of interest" description="Disordered" evidence="5">
    <location>
        <begin position="1"/>
        <end position="24"/>
    </location>
</feature>
<dbReference type="GO" id="GO:0043651">
    <property type="term" value="P:linoleic acid metabolic process"/>
    <property type="evidence" value="ECO:0007669"/>
    <property type="project" value="UniProtKB-ARBA"/>
</dbReference>
<keyword evidence="2" id="KW-0479">Metal-binding</keyword>
<name>A0A2I1D5M3_ASPC2</name>